<feature type="coiled-coil region" evidence="1">
    <location>
        <begin position="239"/>
        <end position="266"/>
    </location>
</feature>
<gene>
    <name evidence="3" type="ORF">MUG84_01890</name>
</gene>
<evidence type="ECO:0000256" key="1">
    <source>
        <dbReference type="SAM" id="Coils"/>
    </source>
</evidence>
<dbReference type="AlphaFoldDB" id="A0A9X1WKP6"/>
<name>A0A9X1WKP6_9BACL</name>
<feature type="chain" id="PRO_5040793646" description="Chromosome partition protein Smc" evidence="2">
    <location>
        <begin position="29"/>
        <end position="274"/>
    </location>
</feature>
<evidence type="ECO:0000313" key="4">
    <source>
        <dbReference type="Proteomes" id="UP001139347"/>
    </source>
</evidence>
<feature type="coiled-coil region" evidence="1">
    <location>
        <begin position="157"/>
        <end position="184"/>
    </location>
</feature>
<evidence type="ECO:0000313" key="3">
    <source>
        <dbReference type="EMBL" id="MCJ8010491.1"/>
    </source>
</evidence>
<evidence type="ECO:0008006" key="5">
    <source>
        <dbReference type="Google" id="ProtNLM"/>
    </source>
</evidence>
<organism evidence="3 4">
    <name type="scientific">Paenibacillus mangrovi</name>
    <dbReference type="NCBI Taxonomy" id="2931978"/>
    <lineage>
        <taxon>Bacteria</taxon>
        <taxon>Bacillati</taxon>
        <taxon>Bacillota</taxon>
        <taxon>Bacilli</taxon>
        <taxon>Bacillales</taxon>
        <taxon>Paenibacillaceae</taxon>
        <taxon>Paenibacillus</taxon>
    </lineage>
</organism>
<dbReference type="Proteomes" id="UP001139347">
    <property type="component" value="Unassembled WGS sequence"/>
</dbReference>
<dbReference type="RefSeq" id="WP_244718712.1">
    <property type="nucleotide sequence ID" value="NZ_JALIRP010000001.1"/>
</dbReference>
<accession>A0A9X1WKP6</accession>
<dbReference type="EMBL" id="JALIRP010000001">
    <property type="protein sequence ID" value="MCJ8010491.1"/>
    <property type="molecule type" value="Genomic_DNA"/>
</dbReference>
<sequence>MKPFKKLFPAVLTFIFALSLTFSGAAAAAASMQWSASQQAAVDRATASDAALRSKLGSLYSRFKDLQSQLQQVDQSISSLHYKNEETQSSLTKQIKVIDADKIARLEQAVKQTKDKYKPILTMYTTLNQQITTANKLKNKQLSSALKTQVDTMKLAVQMAKMDIQNKEQALASAKAQRSSAQKKIRGILAGADSVRIKIKAEKSTATILNKNVSPLWKGVTQAVKVGDAKKIHTDLNTLVNQLLQIQSQKQKILSLENQISGILQNAKSQLPST</sequence>
<keyword evidence="4" id="KW-1185">Reference proteome</keyword>
<comment type="caution">
    <text evidence="3">The sequence shown here is derived from an EMBL/GenBank/DDBJ whole genome shotgun (WGS) entry which is preliminary data.</text>
</comment>
<keyword evidence="2" id="KW-0732">Signal</keyword>
<proteinExistence type="predicted"/>
<feature type="signal peptide" evidence="2">
    <location>
        <begin position="1"/>
        <end position="28"/>
    </location>
</feature>
<evidence type="ECO:0000256" key="2">
    <source>
        <dbReference type="SAM" id="SignalP"/>
    </source>
</evidence>
<reference evidence="3" key="1">
    <citation type="submission" date="2022-04" db="EMBL/GenBank/DDBJ databases">
        <title>Paenibacillus mangrovi sp. nov., a novel endophytic bacterium isolated from bark of Kandelia candel.</title>
        <authorList>
            <person name="Tuo L."/>
        </authorList>
    </citation>
    <scope>NUCLEOTIDE SEQUENCE</scope>
    <source>
        <strain evidence="3">KQZ6P-2</strain>
    </source>
</reference>
<protein>
    <recommendedName>
        <fullName evidence="5">Chromosome partition protein Smc</fullName>
    </recommendedName>
</protein>
<keyword evidence="1" id="KW-0175">Coiled coil</keyword>